<keyword evidence="1" id="KW-0812">Transmembrane</keyword>
<keyword evidence="1" id="KW-1133">Transmembrane helix</keyword>
<dbReference type="SUPFAM" id="SSF48452">
    <property type="entry name" value="TPR-like"/>
    <property type="match status" value="1"/>
</dbReference>
<dbReference type="Proteomes" id="UP000735302">
    <property type="component" value="Unassembled WGS sequence"/>
</dbReference>
<evidence type="ECO:0000256" key="1">
    <source>
        <dbReference type="SAM" id="Phobius"/>
    </source>
</evidence>
<dbReference type="AlphaFoldDB" id="A0AAV4C9U8"/>
<evidence type="ECO:0000313" key="3">
    <source>
        <dbReference type="Proteomes" id="UP000735302"/>
    </source>
</evidence>
<gene>
    <name evidence="2" type="ORF">PoB_005599000</name>
</gene>
<dbReference type="InterPro" id="IPR011990">
    <property type="entry name" value="TPR-like_helical_dom_sf"/>
</dbReference>
<feature type="transmembrane region" description="Helical" evidence="1">
    <location>
        <begin position="515"/>
        <end position="539"/>
    </location>
</feature>
<feature type="non-terminal residue" evidence="2">
    <location>
        <position position="1"/>
    </location>
</feature>
<reference evidence="2 3" key="1">
    <citation type="journal article" date="2021" name="Elife">
        <title>Chloroplast acquisition without the gene transfer in kleptoplastic sea slugs, Plakobranchus ocellatus.</title>
        <authorList>
            <person name="Maeda T."/>
            <person name="Takahashi S."/>
            <person name="Yoshida T."/>
            <person name="Shimamura S."/>
            <person name="Takaki Y."/>
            <person name="Nagai Y."/>
            <person name="Toyoda A."/>
            <person name="Suzuki Y."/>
            <person name="Arimoto A."/>
            <person name="Ishii H."/>
            <person name="Satoh N."/>
            <person name="Nishiyama T."/>
            <person name="Hasebe M."/>
            <person name="Maruyama T."/>
            <person name="Minagawa J."/>
            <person name="Obokata J."/>
            <person name="Shigenobu S."/>
        </authorList>
    </citation>
    <scope>NUCLEOTIDE SEQUENCE [LARGE SCALE GENOMIC DNA]</scope>
</reference>
<evidence type="ECO:0000313" key="2">
    <source>
        <dbReference type="EMBL" id="GFO29485.1"/>
    </source>
</evidence>
<organism evidence="2 3">
    <name type="scientific">Plakobranchus ocellatus</name>
    <dbReference type="NCBI Taxonomy" id="259542"/>
    <lineage>
        <taxon>Eukaryota</taxon>
        <taxon>Metazoa</taxon>
        <taxon>Spiralia</taxon>
        <taxon>Lophotrochozoa</taxon>
        <taxon>Mollusca</taxon>
        <taxon>Gastropoda</taxon>
        <taxon>Heterobranchia</taxon>
        <taxon>Euthyneura</taxon>
        <taxon>Panpulmonata</taxon>
        <taxon>Sacoglossa</taxon>
        <taxon>Placobranchoidea</taxon>
        <taxon>Plakobranchidae</taxon>
        <taxon>Plakobranchus</taxon>
    </lineage>
</organism>
<accession>A0AAV4C9U8</accession>
<name>A0AAV4C9U8_9GAST</name>
<protein>
    <recommendedName>
        <fullName evidence="4">Secreted protein</fullName>
    </recommendedName>
</protein>
<comment type="caution">
    <text evidence="2">The sequence shown here is derived from an EMBL/GenBank/DDBJ whole genome shotgun (WGS) entry which is preliminary data.</text>
</comment>
<dbReference type="EMBL" id="BLXT01006160">
    <property type="protein sequence ID" value="GFO29485.1"/>
    <property type="molecule type" value="Genomic_DNA"/>
</dbReference>
<keyword evidence="1" id="KW-0472">Membrane</keyword>
<keyword evidence="3" id="KW-1185">Reference proteome</keyword>
<proteinExistence type="predicted"/>
<evidence type="ECO:0008006" key="4">
    <source>
        <dbReference type="Google" id="ProtNLM"/>
    </source>
</evidence>
<sequence length="542" mass="57010">VASTFLACLDTKDNLPDCASVKPAIKALRDQYASQISAQGCSSGPVLCTKDIQNCQQQFVVDDTKAGNDNTKACLAGEALGNCLTSIQGRPECGGAQALIDSIRGAYHDQINTQGCAAITRPAQTQCQKDVVACEQTFQTSVQAAPNNAIAQCNAGVVFMACLDNYDHKIECLAAQSAISSMRAIFSKQITSAGCGDGAKPTVTACQGDVLNCVQTFSNAIKVAPNNVDAQCSAGAALTKCFDDKDKAPECAAVKDTIASLRKTFSSQIRTAGCAGNADPSNPKIKCSLDITDCEGTFQTQVQDAGTDIKASCFAGAALTKCFDDKDKAPECAAVKDTIASLRKTFSSQIRTAGCAGNADPSNPKIKCSLDITDCEGTFQTQVQDAGTDIKASCLAGATLESCLKQLEKRPECSSASTTIDQMRDLYKQQIDQTNCVSKAAEDCAIGVQTCSMTFHTNFQAQKNDDGRCKTANTYITCLNGVTCSKSFEAQLSTAVMMTQQMLSNNTASCELVQLHGAATSLTASTVTFLTGLLVVLYARLQ</sequence>